<feature type="region of interest" description="Disordered" evidence="2">
    <location>
        <begin position="1"/>
        <end position="27"/>
    </location>
</feature>
<dbReference type="EMBL" id="MU826840">
    <property type="protein sequence ID" value="KAJ7371919.1"/>
    <property type="molecule type" value="Genomic_DNA"/>
</dbReference>
<keyword evidence="1" id="KW-0175">Coiled coil</keyword>
<accession>A0A9W9Z2B6</accession>
<comment type="caution">
    <text evidence="3">The sequence shown here is derived from an EMBL/GenBank/DDBJ whole genome shotgun (WGS) entry which is preliminary data.</text>
</comment>
<reference evidence="3" key="1">
    <citation type="submission" date="2023-01" db="EMBL/GenBank/DDBJ databases">
        <title>Genome assembly of the deep-sea coral Lophelia pertusa.</title>
        <authorList>
            <person name="Herrera S."/>
            <person name="Cordes E."/>
        </authorList>
    </citation>
    <scope>NUCLEOTIDE SEQUENCE</scope>
    <source>
        <strain evidence="3">USNM1676648</strain>
        <tissue evidence="3">Polyp</tissue>
    </source>
</reference>
<dbReference type="AlphaFoldDB" id="A0A9W9Z2B6"/>
<sequence length="433" mass="51772">METRVQELENTRKQMEEELSSEKSDKEVFKEEMERLRRVCDQLDEDLRNRQESFEKISEENKELVKKMSDYNKNNVFNEHMRFISRPREIEVVDKIANDPLSLHIPRIEDAEIELKTQLLKNDAISAELLEETRKDLARVTKEREDFKQKYEELEKQLEDTLASLERQRSASLHDRATSPGEPIQFEFEENFQCSRCDALEEECSLLRTEKDFIKGKREIFEEEVKKLNREIKELGVDHLREKQTLQKEIQNMKEEHENLSRDFEKELQKMLCHVNEQQLVEMKNLQGQNDELNDQINKHKSEVQKITAQLKKEKSQLEKNQEDVFKMKKNLAREKRKLKESKEELASEGKAKTDAWKELAKLKIEVNDQENQRREEIARVCKDFEERCKCEALREEIERLRSMSGRVLNYRKDFDRHGVIYALGTNFSTSPW</sequence>
<dbReference type="Proteomes" id="UP001163046">
    <property type="component" value="Unassembled WGS sequence"/>
</dbReference>
<feature type="coiled-coil region" evidence="1">
    <location>
        <begin position="211"/>
        <end position="388"/>
    </location>
</feature>
<feature type="coiled-coil region" evidence="1">
    <location>
        <begin position="108"/>
        <end position="171"/>
    </location>
</feature>
<evidence type="ECO:0000313" key="4">
    <source>
        <dbReference type="Proteomes" id="UP001163046"/>
    </source>
</evidence>
<dbReference type="OrthoDB" id="5966876at2759"/>
<evidence type="ECO:0000256" key="2">
    <source>
        <dbReference type="SAM" id="MobiDB-lite"/>
    </source>
</evidence>
<protein>
    <submittedName>
        <fullName evidence="3">Uncharacterized protein</fullName>
    </submittedName>
</protein>
<gene>
    <name evidence="3" type="ORF">OS493_022016</name>
</gene>
<evidence type="ECO:0000256" key="1">
    <source>
        <dbReference type="SAM" id="Coils"/>
    </source>
</evidence>
<evidence type="ECO:0000313" key="3">
    <source>
        <dbReference type="EMBL" id="KAJ7371919.1"/>
    </source>
</evidence>
<proteinExistence type="predicted"/>
<keyword evidence="4" id="KW-1185">Reference proteome</keyword>
<organism evidence="3 4">
    <name type="scientific">Desmophyllum pertusum</name>
    <dbReference type="NCBI Taxonomy" id="174260"/>
    <lineage>
        <taxon>Eukaryota</taxon>
        <taxon>Metazoa</taxon>
        <taxon>Cnidaria</taxon>
        <taxon>Anthozoa</taxon>
        <taxon>Hexacorallia</taxon>
        <taxon>Scleractinia</taxon>
        <taxon>Caryophylliina</taxon>
        <taxon>Caryophylliidae</taxon>
        <taxon>Desmophyllum</taxon>
    </lineage>
</organism>
<name>A0A9W9Z2B6_9CNID</name>